<evidence type="ECO:0000313" key="2">
    <source>
        <dbReference type="EMBL" id="MEE2032102.1"/>
    </source>
</evidence>
<dbReference type="SUPFAM" id="SSF50800">
    <property type="entry name" value="PK beta-barrel domain-like"/>
    <property type="match status" value="1"/>
</dbReference>
<organism evidence="2 3">
    <name type="scientific">Rhodococcus chondri</name>
    <dbReference type="NCBI Taxonomy" id="3065941"/>
    <lineage>
        <taxon>Bacteria</taxon>
        <taxon>Bacillati</taxon>
        <taxon>Actinomycetota</taxon>
        <taxon>Actinomycetes</taxon>
        <taxon>Mycobacteriales</taxon>
        <taxon>Nocardiaceae</taxon>
        <taxon>Rhodococcus</taxon>
    </lineage>
</organism>
<proteinExistence type="predicted"/>
<accession>A0ABU7JPZ3</accession>
<evidence type="ECO:0000313" key="3">
    <source>
        <dbReference type="Proteomes" id="UP001331936"/>
    </source>
</evidence>
<dbReference type="InterPro" id="IPR005302">
    <property type="entry name" value="MoCF_Sase_C"/>
</dbReference>
<dbReference type="Gene3D" id="2.40.33.20">
    <property type="entry name" value="PK beta-barrel domain-like"/>
    <property type="match status" value="1"/>
</dbReference>
<dbReference type="PROSITE" id="PS51340">
    <property type="entry name" value="MOSC"/>
    <property type="match status" value="1"/>
</dbReference>
<dbReference type="Pfam" id="PF03473">
    <property type="entry name" value="MOSC"/>
    <property type="match status" value="1"/>
</dbReference>
<dbReference type="Proteomes" id="UP001331936">
    <property type="component" value="Unassembled WGS sequence"/>
</dbReference>
<feature type="domain" description="MOSC" evidence="1">
    <location>
        <begin position="61"/>
        <end position="240"/>
    </location>
</feature>
<name>A0ABU7JPZ3_9NOCA</name>
<sequence length="240" mass="26035">MEVLELWRYPIKSFGGEQLRSATIEADGLRGDHLWAVVDATTGAVATAKKGAWSRLLECRARLLDDTDPTDPAALEVTLPGDRVFHGDDPKLVPALSEFTGRELTLERRPRSYDLAPLHVLNTAGVDVLATGEPTDVALRRFRPNIVVTGGTSFAENHWLGSILRIGGITVRPTQRTGRCVMVTLTHQEVPAVRDMLRTVTKHNAVPVTDADDRQAPCLGIYADVTTPGAVSVGDLVRLG</sequence>
<comment type="caution">
    <text evidence="2">The sequence shown here is derived from an EMBL/GenBank/DDBJ whole genome shotgun (WGS) entry which is preliminary data.</text>
</comment>
<dbReference type="RefSeq" id="WP_330151532.1">
    <property type="nucleotide sequence ID" value="NZ_JAUZMZ010000032.1"/>
</dbReference>
<protein>
    <submittedName>
        <fullName evidence="2">MOSC domain-containing protein</fullName>
    </submittedName>
</protein>
<keyword evidence="3" id="KW-1185">Reference proteome</keyword>
<dbReference type="InterPro" id="IPR005303">
    <property type="entry name" value="MOCOS_middle"/>
</dbReference>
<dbReference type="InterPro" id="IPR011037">
    <property type="entry name" value="Pyrv_Knase-like_insert_dom_sf"/>
</dbReference>
<dbReference type="PANTHER" id="PTHR36930:SF1">
    <property type="entry name" value="MOSC DOMAIN-CONTAINING PROTEIN"/>
    <property type="match status" value="1"/>
</dbReference>
<evidence type="ECO:0000259" key="1">
    <source>
        <dbReference type="PROSITE" id="PS51340"/>
    </source>
</evidence>
<dbReference type="EMBL" id="JAUZMZ010000032">
    <property type="protein sequence ID" value="MEE2032102.1"/>
    <property type="molecule type" value="Genomic_DNA"/>
</dbReference>
<reference evidence="2 3" key="1">
    <citation type="submission" date="2023-08" db="EMBL/GenBank/DDBJ databases">
        <authorList>
            <person name="Girao M."/>
            <person name="Carvalho M.F."/>
        </authorList>
    </citation>
    <scope>NUCLEOTIDE SEQUENCE [LARGE SCALE GENOMIC DNA]</scope>
    <source>
        <strain evidence="2 3">CC-R104</strain>
    </source>
</reference>
<dbReference type="Pfam" id="PF03476">
    <property type="entry name" value="MOSC_N"/>
    <property type="match status" value="1"/>
</dbReference>
<dbReference type="InterPro" id="IPR052716">
    <property type="entry name" value="MOSC_domain"/>
</dbReference>
<dbReference type="PANTHER" id="PTHR36930">
    <property type="entry name" value="METAL-SULFUR CLUSTER BIOSYNTHESIS PROTEINS YUAD-RELATED"/>
    <property type="match status" value="1"/>
</dbReference>
<gene>
    <name evidence="2" type="ORF">Q8814_08250</name>
</gene>